<dbReference type="RefSeq" id="WP_014446136.1">
    <property type="nucleotide sequence ID" value="NC_017093.1"/>
</dbReference>
<evidence type="ECO:0000313" key="2">
    <source>
        <dbReference type="Proteomes" id="UP000007882"/>
    </source>
</evidence>
<dbReference type="KEGG" id="ams:AMIS_60290"/>
<reference evidence="1 2" key="1">
    <citation type="submission" date="2012-02" db="EMBL/GenBank/DDBJ databases">
        <title>Complete genome sequence of Actinoplanes missouriensis 431 (= NBRC 102363).</title>
        <authorList>
            <person name="Ohnishi Y."/>
            <person name="Ishikawa J."/>
            <person name="Sekine M."/>
            <person name="Hosoyama A."/>
            <person name="Harada T."/>
            <person name="Narita H."/>
            <person name="Hata T."/>
            <person name="Konno Y."/>
            <person name="Tutikane K."/>
            <person name="Fujita N."/>
            <person name="Horinouchi S."/>
            <person name="Hayakawa M."/>
        </authorList>
    </citation>
    <scope>NUCLEOTIDE SEQUENCE [LARGE SCALE GENOMIC DNA]</scope>
    <source>
        <strain evidence="2">ATCC 14538 / DSM 43046 / CBS 188.64 / JCM 3121 / NBRC 102363 / NCIMB 12654 / NRRL B-3342 / UNCC 431</strain>
    </source>
</reference>
<organism evidence="1 2">
    <name type="scientific">Actinoplanes missouriensis (strain ATCC 14538 / DSM 43046 / CBS 188.64 / JCM 3121 / NBRC 102363 / NCIMB 12654 / NRRL B-3342 / UNCC 431)</name>
    <dbReference type="NCBI Taxonomy" id="512565"/>
    <lineage>
        <taxon>Bacteria</taxon>
        <taxon>Bacillati</taxon>
        <taxon>Actinomycetota</taxon>
        <taxon>Actinomycetes</taxon>
        <taxon>Micromonosporales</taxon>
        <taxon>Micromonosporaceae</taxon>
        <taxon>Actinoplanes</taxon>
    </lineage>
</organism>
<keyword evidence="2" id="KW-1185">Reference proteome</keyword>
<gene>
    <name evidence="1" type="ordered locus">AMIS_60290</name>
</gene>
<dbReference type="EMBL" id="AP012319">
    <property type="protein sequence ID" value="BAL91249.1"/>
    <property type="molecule type" value="Genomic_DNA"/>
</dbReference>
<protein>
    <submittedName>
        <fullName evidence="1">Uncharacterized protein</fullName>
    </submittedName>
</protein>
<evidence type="ECO:0000313" key="1">
    <source>
        <dbReference type="EMBL" id="BAL91249.1"/>
    </source>
</evidence>
<dbReference type="Proteomes" id="UP000007882">
    <property type="component" value="Chromosome"/>
</dbReference>
<name>I0HE12_ACTM4</name>
<accession>I0HE12</accession>
<proteinExistence type="predicted"/>
<sequence length="90" mass="10308">MTNEFNEVLSVGGHATMVRRYTEKRLARLPRDRQGYHRGLLDLHDDLTRRGEESPTRVMAAAHGMPEETMRACLRVARQHVNSPSVPIKE</sequence>
<dbReference type="AlphaFoldDB" id="I0HE12"/>
<dbReference type="OrthoDB" id="3375562at2"/>
<dbReference type="PATRIC" id="fig|512565.3.peg.6024"/>
<dbReference type="STRING" id="512565.AMIS_60290"/>
<dbReference type="HOGENOM" id="CLU_2434268_0_0_11"/>